<reference evidence="1" key="1">
    <citation type="submission" date="2015-05" db="UniProtKB">
        <authorList>
            <consortium name="EnsemblMetazoa"/>
        </authorList>
    </citation>
    <scope>IDENTIFICATION</scope>
</reference>
<dbReference type="PANTHER" id="PTHR15117:SF24">
    <property type="entry name" value="SCA7 DOMAIN-CONTAINING PROTEIN"/>
    <property type="match status" value="1"/>
</dbReference>
<dbReference type="HOGENOM" id="CLU_1221024_0_0_1"/>
<protein>
    <submittedName>
        <fullName evidence="1">Uncharacterized protein</fullName>
    </submittedName>
</protein>
<dbReference type="InParanoid" id="T1HK14"/>
<dbReference type="VEuPathDB" id="VectorBase:RPRC004387"/>
<evidence type="ECO:0000313" key="1">
    <source>
        <dbReference type="EnsemblMetazoa" id="RPRC004387-PA"/>
    </source>
</evidence>
<keyword evidence="2" id="KW-1185">Reference proteome</keyword>
<dbReference type="EnsemblMetazoa" id="RPRC004387-RA">
    <property type="protein sequence ID" value="RPRC004387-PA"/>
    <property type="gene ID" value="RPRC004387"/>
</dbReference>
<evidence type="ECO:0000313" key="2">
    <source>
        <dbReference type="Proteomes" id="UP000015103"/>
    </source>
</evidence>
<name>T1HK14_RHOPR</name>
<dbReference type="PANTHER" id="PTHR15117">
    <property type="entry name" value="ATAXIN 7 RELATED"/>
    <property type="match status" value="1"/>
</dbReference>
<dbReference type="Proteomes" id="UP000015103">
    <property type="component" value="Unassembled WGS sequence"/>
</dbReference>
<dbReference type="EMBL" id="ACPB03006496">
    <property type="status" value="NOT_ANNOTATED_CDS"/>
    <property type="molecule type" value="Genomic_DNA"/>
</dbReference>
<accession>T1HK14</accession>
<dbReference type="InterPro" id="IPR052237">
    <property type="entry name" value="Ataxin-7-like_regulator"/>
</dbReference>
<proteinExistence type="predicted"/>
<sequence length="227" mass="25519">MSTGLEDIRKFRGKPWSAWTDFIGFKVPPELTENSAAKVTNECQSMLLNKSDIPIFGHCPTAEILELAICNFCGDKLKLPALLDHINTRHEETKSKTSVQDSSTNIINDKINDDNCRNNNNANKSPRKSTQQRYAHTKLNKECNKFNNNNKALSLSNGKCNANNLTSHHHHLSSSDITANGRPLLQVQVHLERSKLAQKLTNCKELGRTEATRGVTSLHDYKLKQIQ</sequence>
<dbReference type="AlphaFoldDB" id="T1HK14"/>
<organism evidence="1 2">
    <name type="scientific">Rhodnius prolixus</name>
    <name type="common">Triatomid bug</name>
    <dbReference type="NCBI Taxonomy" id="13249"/>
    <lineage>
        <taxon>Eukaryota</taxon>
        <taxon>Metazoa</taxon>
        <taxon>Ecdysozoa</taxon>
        <taxon>Arthropoda</taxon>
        <taxon>Hexapoda</taxon>
        <taxon>Insecta</taxon>
        <taxon>Pterygota</taxon>
        <taxon>Neoptera</taxon>
        <taxon>Paraneoptera</taxon>
        <taxon>Hemiptera</taxon>
        <taxon>Heteroptera</taxon>
        <taxon>Panheteroptera</taxon>
        <taxon>Cimicomorpha</taxon>
        <taxon>Reduviidae</taxon>
        <taxon>Triatominae</taxon>
        <taxon>Rhodnius</taxon>
    </lineage>
</organism>